<organism evidence="2">
    <name type="scientific">uncultured Chthoniobacterales bacterium</name>
    <dbReference type="NCBI Taxonomy" id="1836801"/>
    <lineage>
        <taxon>Bacteria</taxon>
        <taxon>Pseudomonadati</taxon>
        <taxon>Verrucomicrobiota</taxon>
        <taxon>Spartobacteria</taxon>
        <taxon>Chthoniobacterales</taxon>
        <taxon>environmental samples</taxon>
    </lineage>
</organism>
<gene>
    <name evidence="2" type="ORF">AVDCRST_MAG42-2626</name>
</gene>
<dbReference type="PANTHER" id="PTHR30383:SF5">
    <property type="entry name" value="SGNH HYDROLASE-TYPE ESTERASE DOMAIN-CONTAINING PROTEIN"/>
    <property type="match status" value="1"/>
</dbReference>
<sequence>METIVPRADPVTNRHVWFFSVAILLAVSIAVKSDSEAAEDKASWRTGSRILFQGDSITDTHRGSESAPDAGLGHGYVYLVAARLSADQPGRRLVFGNRGVSGNTIHDLAMRWEADTIALRPEILSILIGINDTTAEMPFAEFETAYERLLEQTKAALPNVRFVLCEPFALLPAEPDGRENLWEADVRRRGRIVENLAKKYRAPFVRFQKVFDEARKTAPAAHWLYDGLHPTHAGHQLMADEWIRALSASDP</sequence>
<dbReference type="PANTHER" id="PTHR30383">
    <property type="entry name" value="THIOESTERASE 1/PROTEASE 1/LYSOPHOSPHOLIPASE L1"/>
    <property type="match status" value="1"/>
</dbReference>
<dbReference type="InterPro" id="IPR036514">
    <property type="entry name" value="SGNH_hydro_sf"/>
</dbReference>
<dbReference type="EMBL" id="CADCTA010000093">
    <property type="protein sequence ID" value="CAA9259190.1"/>
    <property type="molecule type" value="Genomic_DNA"/>
</dbReference>
<dbReference type="Gene3D" id="3.40.50.1110">
    <property type="entry name" value="SGNH hydrolase"/>
    <property type="match status" value="1"/>
</dbReference>
<protein>
    <recommendedName>
        <fullName evidence="1">SGNH hydrolase-type esterase domain-containing protein</fullName>
    </recommendedName>
</protein>
<dbReference type="AlphaFoldDB" id="A0A6J4ISU5"/>
<evidence type="ECO:0000313" key="2">
    <source>
        <dbReference type="EMBL" id="CAA9259190.1"/>
    </source>
</evidence>
<name>A0A6J4ISU5_9BACT</name>
<dbReference type="CDD" id="cd01834">
    <property type="entry name" value="SGNH_hydrolase_like_2"/>
    <property type="match status" value="1"/>
</dbReference>
<dbReference type="InterPro" id="IPR051532">
    <property type="entry name" value="Ester_Hydrolysis_Enzymes"/>
</dbReference>
<proteinExistence type="predicted"/>
<dbReference type="InterPro" id="IPR013830">
    <property type="entry name" value="SGNH_hydro"/>
</dbReference>
<dbReference type="Pfam" id="PF13472">
    <property type="entry name" value="Lipase_GDSL_2"/>
    <property type="match status" value="1"/>
</dbReference>
<reference evidence="2" key="1">
    <citation type="submission" date="2020-02" db="EMBL/GenBank/DDBJ databases">
        <authorList>
            <person name="Meier V. D."/>
        </authorList>
    </citation>
    <scope>NUCLEOTIDE SEQUENCE</scope>
    <source>
        <strain evidence="2">AVDCRST_MAG42</strain>
    </source>
</reference>
<accession>A0A6J4ISU5</accession>
<evidence type="ECO:0000259" key="1">
    <source>
        <dbReference type="Pfam" id="PF13472"/>
    </source>
</evidence>
<feature type="domain" description="SGNH hydrolase-type esterase" evidence="1">
    <location>
        <begin position="54"/>
        <end position="237"/>
    </location>
</feature>
<dbReference type="GO" id="GO:0004622">
    <property type="term" value="F:phosphatidylcholine lysophospholipase activity"/>
    <property type="evidence" value="ECO:0007669"/>
    <property type="project" value="TreeGrafter"/>
</dbReference>
<dbReference type="SUPFAM" id="SSF52266">
    <property type="entry name" value="SGNH hydrolase"/>
    <property type="match status" value="1"/>
</dbReference>